<dbReference type="InterPro" id="IPR003018">
    <property type="entry name" value="GAF"/>
</dbReference>
<dbReference type="PANTHER" id="PTHR43065">
    <property type="entry name" value="SENSOR HISTIDINE KINASE"/>
    <property type="match status" value="1"/>
</dbReference>
<keyword evidence="8" id="KW-0902">Two-component regulatory system</keyword>
<dbReference type="Pfam" id="PF02518">
    <property type="entry name" value="HATPase_c"/>
    <property type="match status" value="1"/>
</dbReference>
<dbReference type="InterPro" id="IPR029016">
    <property type="entry name" value="GAF-like_dom_sf"/>
</dbReference>
<feature type="transmembrane region" description="Helical" evidence="9">
    <location>
        <begin position="165"/>
        <end position="183"/>
    </location>
</feature>
<keyword evidence="6 11" id="KW-0418">Kinase</keyword>
<evidence type="ECO:0000313" key="11">
    <source>
        <dbReference type="EMBL" id="MDT7041964.1"/>
    </source>
</evidence>
<feature type="transmembrane region" description="Helical" evidence="9">
    <location>
        <begin position="36"/>
        <end position="55"/>
    </location>
</feature>
<dbReference type="SUPFAM" id="SSF47384">
    <property type="entry name" value="Homodimeric domain of signal transducing histidine kinase"/>
    <property type="match status" value="1"/>
</dbReference>
<dbReference type="Gene3D" id="3.30.565.10">
    <property type="entry name" value="Histidine kinase-like ATPase, C-terminal domain"/>
    <property type="match status" value="1"/>
</dbReference>
<feature type="transmembrane region" description="Helical" evidence="9">
    <location>
        <begin position="103"/>
        <end position="124"/>
    </location>
</feature>
<evidence type="ECO:0000256" key="7">
    <source>
        <dbReference type="ARBA" id="ARBA00022840"/>
    </source>
</evidence>
<comment type="caution">
    <text evidence="11">The sequence shown here is derived from an EMBL/GenBank/DDBJ whole genome shotgun (WGS) entry which is preliminary data.</text>
</comment>
<proteinExistence type="predicted"/>
<evidence type="ECO:0000256" key="6">
    <source>
        <dbReference type="ARBA" id="ARBA00022777"/>
    </source>
</evidence>
<dbReference type="NCBIfam" id="TIGR02916">
    <property type="entry name" value="PEP_his_kin"/>
    <property type="match status" value="1"/>
</dbReference>
<evidence type="ECO:0000256" key="8">
    <source>
        <dbReference type="ARBA" id="ARBA00023012"/>
    </source>
</evidence>
<reference evidence="11 12" key="1">
    <citation type="journal article" date="2023" name="ISME J.">
        <title>Cultivation and genomic characterization of novel and ubiquitous marine nitrite-oxidizing bacteria from the Nitrospirales.</title>
        <authorList>
            <person name="Mueller A.J."/>
            <person name="Daebeler A."/>
            <person name="Herbold C.W."/>
            <person name="Kirkegaard R.H."/>
            <person name="Daims H."/>
        </authorList>
    </citation>
    <scope>NUCLEOTIDE SEQUENCE [LARGE SCALE GENOMIC DNA]</scope>
    <source>
        <strain evidence="11 12">EB</strain>
    </source>
</reference>
<dbReference type="EC" id="2.7.13.3" evidence="2"/>
<evidence type="ECO:0000256" key="1">
    <source>
        <dbReference type="ARBA" id="ARBA00000085"/>
    </source>
</evidence>
<dbReference type="PANTHER" id="PTHR43065:SF10">
    <property type="entry name" value="PEROXIDE STRESS-ACTIVATED HISTIDINE KINASE MAK3"/>
    <property type="match status" value="1"/>
</dbReference>
<gene>
    <name evidence="11" type="primary">prsK</name>
    <name evidence="11" type="ORF">PPG34_06335</name>
</gene>
<dbReference type="InterPro" id="IPR014265">
    <property type="entry name" value="XrtA/PrsK"/>
</dbReference>
<dbReference type="SMART" id="SM00387">
    <property type="entry name" value="HATPase_c"/>
    <property type="match status" value="1"/>
</dbReference>
<evidence type="ECO:0000256" key="9">
    <source>
        <dbReference type="SAM" id="Phobius"/>
    </source>
</evidence>
<dbReference type="Gene3D" id="3.30.450.40">
    <property type="match status" value="1"/>
</dbReference>
<dbReference type="GO" id="GO:0004673">
    <property type="term" value="F:protein histidine kinase activity"/>
    <property type="evidence" value="ECO:0007669"/>
    <property type="project" value="UniProtKB-EC"/>
</dbReference>
<organism evidence="11 12">
    <name type="scientific">Candidatus Nitronereus thalassa</name>
    <dbReference type="NCBI Taxonomy" id="3020898"/>
    <lineage>
        <taxon>Bacteria</taxon>
        <taxon>Pseudomonadati</taxon>
        <taxon>Nitrospirota</taxon>
        <taxon>Nitrospiria</taxon>
        <taxon>Nitrospirales</taxon>
        <taxon>Nitrospiraceae</taxon>
        <taxon>Candidatus Nitronereus</taxon>
    </lineage>
</organism>
<keyword evidence="9" id="KW-0812">Transmembrane</keyword>
<dbReference type="InterPro" id="IPR005467">
    <property type="entry name" value="His_kinase_dom"/>
</dbReference>
<keyword evidence="9" id="KW-1133">Transmembrane helix</keyword>
<dbReference type="InterPro" id="IPR036097">
    <property type="entry name" value="HisK_dim/P_sf"/>
</dbReference>
<evidence type="ECO:0000256" key="3">
    <source>
        <dbReference type="ARBA" id="ARBA00022553"/>
    </source>
</evidence>
<dbReference type="EMBL" id="JAQOUE010000001">
    <property type="protein sequence ID" value="MDT7041964.1"/>
    <property type="molecule type" value="Genomic_DNA"/>
</dbReference>
<dbReference type="InterPro" id="IPR036890">
    <property type="entry name" value="HATPase_C_sf"/>
</dbReference>
<keyword evidence="5" id="KW-0547">Nucleotide-binding</keyword>
<feature type="transmembrane region" description="Helical" evidence="9">
    <location>
        <begin position="6"/>
        <end position="24"/>
    </location>
</feature>
<keyword evidence="7" id="KW-0067">ATP-binding</keyword>
<dbReference type="InterPro" id="IPR003594">
    <property type="entry name" value="HATPase_dom"/>
</dbReference>
<dbReference type="SUPFAM" id="SSF55781">
    <property type="entry name" value="GAF domain-like"/>
    <property type="match status" value="1"/>
</dbReference>
<feature type="domain" description="Histidine kinase" evidence="10">
    <location>
        <begin position="483"/>
        <end position="689"/>
    </location>
</feature>
<evidence type="ECO:0000256" key="5">
    <source>
        <dbReference type="ARBA" id="ARBA00022741"/>
    </source>
</evidence>
<dbReference type="Proteomes" id="UP001250932">
    <property type="component" value="Unassembled WGS sequence"/>
</dbReference>
<name>A0ABU3K6G9_9BACT</name>
<feature type="transmembrane region" description="Helical" evidence="9">
    <location>
        <begin position="61"/>
        <end position="82"/>
    </location>
</feature>
<protein>
    <recommendedName>
        <fullName evidence="2">histidine kinase</fullName>
        <ecNumber evidence="2">2.7.13.3</ecNumber>
    </recommendedName>
</protein>
<keyword evidence="9" id="KW-0472">Membrane</keyword>
<comment type="catalytic activity">
    <reaction evidence="1">
        <text>ATP + protein L-histidine = ADP + protein N-phospho-L-histidine.</text>
        <dbReference type="EC" id="2.7.13.3"/>
    </reaction>
</comment>
<feature type="transmembrane region" description="Helical" evidence="9">
    <location>
        <begin position="234"/>
        <end position="252"/>
    </location>
</feature>
<dbReference type="PROSITE" id="PS50109">
    <property type="entry name" value="HIS_KIN"/>
    <property type="match status" value="1"/>
</dbReference>
<feature type="transmembrane region" description="Helical" evidence="9">
    <location>
        <begin position="264"/>
        <end position="286"/>
    </location>
</feature>
<evidence type="ECO:0000259" key="10">
    <source>
        <dbReference type="PROSITE" id="PS50109"/>
    </source>
</evidence>
<evidence type="ECO:0000313" key="12">
    <source>
        <dbReference type="Proteomes" id="UP001250932"/>
    </source>
</evidence>
<evidence type="ECO:0000256" key="4">
    <source>
        <dbReference type="ARBA" id="ARBA00022679"/>
    </source>
</evidence>
<evidence type="ECO:0000256" key="2">
    <source>
        <dbReference type="ARBA" id="ARBA00012438"/>
    </source>
</evidence>
<accession>A0ABU3K6G9</accession>
<feature type="transmembrane region" description="Helical" evidence="9">
    <location>
        <begin position="136"/>
        <end position="153"/>
    </location>
</feature>
<dbReference type="SMART" id="SM00065">
    <property type="entry name" value="GAF"/>
    <property type="match status" value="1"/>
</dbReference>
<keyword evidence="4 11" id="KW-0808">Transferase</keyword>
<keyword evidence="12" id="KW-1185">Reference proteome</keyword>
<dbReference type="RefSeq" id="WP_313832311.1">
    <property type="nucleotide sequence ID" value="NZ_JAQOUE010000001.1"/>
</dbReference>
<dbReference type="Pfam" id="PF13492">
    <property type="entry name" value="GAF_3"/>
    <property type="match status" value="1"/>
</dbReference>
<dbReference type="PRINTS" id="PR00344">
    <property type="entry name" value="BCTRLSENSOR"/>
</dbReference>
<dbReference type="InterPro" id="IPR004358">
    <property type="entry name" value="Sig_transdc_His_kin-like_C"/>
</dbReference>
<feature type="transmembrane region" description="Helical" evidence="9">
    <location>
        <begin position="203"/>
        <end position="222"/>
    </location>
</feature>
<keyword evidence="3" id="KW-0597">Phosphoprotein</keyword>
<sequence>MDLIWLVPLFLSSLACLFLIGGILLKRSRGPVEQALVAVIATTGWIQANTALGLLNGEGRILWQQLVMAGEIVFPIALYKVGASFISEHYAENISETTWRFRALCLLGILCTGLLIAPAFLSSIGPFELHSIQGKVISLYFLVALVVGLAQLEQVLRASRDPLRYQIKFVIIGLGSLAGFAIIQSSQWDLFLQENQGFVFADGLITFFSLILIGFGLGRWHFHDMSHAVSISPQALYTSMTLLIVGGYFIIVGGLGELIRRSNWAMAESVGVLVVFTACIALIVVLSSRQVKAELRLLLARHFLGSKYDYRLKWIEVTESFRACDSVDSILDICLDLLIRTFGAQHVTTWLLYEADGRFHQVRSANIEPPPPPLPIHHQMHQLIQSQEEIIDLSRLEIAHSPEWKSFLQSTDAHLCIPLRSSETLHGFITLSRQFGDRHYRQDDFDLMTSITHYVSVQLTQARLSEERTATAKWEAVSRFSAFYLHDLKTLIAGLSMVAQNAKTHGNDPAFQESAMRTVTNTVTKLTGLINKLSVQSKSVTVEQAESFHTVNINDIILEAIRSLSSSMEEPALSMTPTLPPVSIVPDQFKQLFMNLMMNAKQSAGEAGKVRVSTVPKPGAVAITIADSGPGIPESQLRTLFQPFKTTKKDGFGIGLYQCKSIVEQSKGSIRIESQEGQGTHVHIVLPAA</sequence>
<dbReference type="SUPFAM" id="SSF55874">
    <property type="entry name" value="ATPase domain of HSP90 chaperone/DNA topoisomerase II/histidine kinase"/>
    <property type="match status" value="1"/>
</dbReference>